<evidence type="ECO:0000259" key="2">
    <source>
        <dbReference type="Pfam" id="PF13360"/>
    </source>
</evidence>
<evidence type="ECO:0000313" key="4">
    <source>
        <dbReference type="Proteomes" id="UP001139516"/>
    </source>
</evidence>
<dbReference type="SMART" id="SM00564">
    <property type="entry name" value="PQQ"/>
    <property type="match status" value="4"/>
</dbReference>
<organism evidence="3 4">
    <name type="scientific">Roseomonas acroporae</name>
    <dbReference type="NCBI Taxonomy" id="2937791"/>
    <lineage>
        <taxon>Bacteria</taxon>
        <taxon>Pseudomonadati</taxon>
        <taxon>Pseudomonadota</taxon>
        <taxon>Alphaproteobacteria</taxon>
        <taxon>Acetobacterales</taxon>
        <taxon>Roseomonadaceae</taxon>
        <taxon>Roseomonas</taxon>
    </lineage>
</organism>
<dbReference type="Pfam" id="PF13360">
    <property type="entry name" value="PQQ_2"/>
    <property type="match status" value="1"/>
</dbReference>
<evidence type="ECO:0000256" key="1">
    <source>
        <dbReference type="SAM" id="MobiDB-lite"/>
    </source>
</evidence>
<proteinExistence type="predicted"/>
<keyword evidence="4" id="KW-1185">Reference proteome</keyword>
<feature type="domain" description="Pyrrolo-quinoline quinone repeat" evidence="2">
    <location>
        <begin position="170"/>
        <end position="405"/>
    </location>
</feature>
<dbReference type="AlphaFoldDB" id="A0A9X1Y7S8"/>
<dbReference type="InterPro" id="IPR011047">
    <property type="entry name" value="Quinoprotein_ADH-like_sf"/>
</dbReference>
<dbReference type="Proteomes" id="UP001139516">
    <property type="component" value="Unassembled WGS sequence"/>
</dbReference>
<dbReference type="InterPro" id="IPR015943">
    <property type="entry name" value="WD40/YVTN_repeat-like_dom_sf"/>
</dbReference>
<feature type="compositionally biased region" description="Low complexity" evidence="1">
    <location>
        <begin position="8"/>
        <end position="43"/>
    </location>
</feature>
<sequence>MPMRWIRAEAPTDAPTDAPAGTAPLGSLAGPRPGAPAAGARPGAGGIARRAALLGGATGLLGGCELFDSVFGSSKTPLPGDRQAVLTGGRGISIDAAAARAPFSLPPPEARQDWPQAGGGPGHAGGHPALGPISGIAWRTDIGTGSAYRRRLTAPPIVAAGTVFAMDTYGVISALDAGNGARRWRVDTRPDEDDDGALGGGLAWDSGVLYAVTGMAEAMAMDPADGRVRWRVPLGAPARGAPTVAGGRLYVPTVDGKLHSLSVTDGQRGWGHESLTVPIAPLGLPAPAVEGDTVVAGFPSGELIGLRVADGRVSWSEALSLRGRESIAEVPGIRAWPVADRGRAYAIGEGGLTIAIDIRSGRRLWERELGGTEPVWVAGDWVFAIGRDAQLAAFARDDGGVRWITQLRAFEDVERKRDPIAWSGPVLAGGRLILTNARGDIAQVNPQDGTLLEGDTRTVPGGALLPGAVAGDTLYLVTENGAVVALR</sequence>
<dbReference type="PANTHER" id="PTHR34512:SF30">
    <property type="entry name" value="OUTER MEMBRANE PROTEIN ASSEMBLY FACTOR BAMB"/>
    <property type="match status" value="1"/>
</dbReference>
<gene>
    <name evidence="3" type="ORF">M0638_10175</name>
</gene>
<protein>
    <submittedName>
        <fullName evidence="3">PQQ-binding-like beta-propeller repeat protein</fullName>
    </submittedName>
</protein>
<feature type="region of interest" description="Disordered" evidence="1">
    <location>
        <begin position="1"/>
        <end position="43"/>
    </location>
</feature>
<dbReference type="Gene3D" id="2.130.10.10">
    <property type="entry name" value="YVTN repeat-like/Quinoprotein amine dehydrogenase"/>
    <property type="match status" value="1"/>
</dbReference>
<dbReference type="SUPFAM" id="SSF50998">
    <property type="entry name" value="Quinoprotein alcohol dehydrogenase-like"/>
    <property type="match status" value="1"/>
</dbReference>
<name>A0A9X1Y7S8_9PROT</name>
<dbReference type="EMBL" id="JALPRX010000038">
    <property type="protein sequence ID" value="MCK8784748.1"/>
    <property type="molecule type" value="Genomic_DNA"/>
</dbReference>
<dbReference type="RefSeq" id="WP_248666870.1">
    <property type="nucleotide sequence ID" value="NZ_JALPRX010000038.1"/>
</dbReference>
<dbReference type="InterPro" id="IPR002372">
    <property type="entry name" value="PQQ_rpt_dom"/>
</dbReference>
<dbReference type="InterPro" id="IPR018391">
    <property type="entry name" value="PQQ_b-propeller_rpt"/>
</dbReference>
<reference evidence="3" key="1">
    <citation type="submission" date="2022-04" db="EMBL/GenBank/DDBJ databases">
        <title>Roseomonas acroporae sp. nov., isolated from coral Acropora digitifera.</title>
        <authorList>
            <person name="Sun H."/>
        </authorList>
    </citation>
    <scope>NUCLEOTIDE SEQUENCE</scope>
    <source>
        <strain evidence="3">NAR14</strain>
    </source>
</reference>
<feature type="region of interest" description="Disordered" evidence="1">
    <location>
        <begin position="103"/>
        <end position="130"/>
    </location>
</feature>
<accession>A0A9X1Y7S8</accession>
<dbReference type="PANTHER" id="PTHR34512">
    <property type="entry name" value="CELL SURFACE PROTEIN"/>
    <property type="match status" value="1"/>
</dbReference>
<comment type="caution">
    <text evidence="3">The sequence shown here is derived from an EMBL/GenBank/DDBJ whole genome shotgun (WGS) entry which is preliminary data.</text>
</comment>
<evidence type="ECO:0000313" key="3">
    <source>
        <dbReference type="EMBL" id="MCK8784748.1"/>
    </source>
</evidence>